<dbReference type="AlphaFoldDB" id="A0AAW1PZW6"/>
<feature type="domain" description="N-acetyltransferase" evidence="6">
    <location>
        <begin position="187"/>
        <end position="256"/>
    </location>
</feature>
<dbReference type="SUPFAM" id="SSF55729">
    <property type="entry name" value="Acyl-CoA N-acyltransferases (Nat)"/>
    <property type="match status" value="1"/>
</dbReference>
<gene>
    <name evidence="8" type="ORF">WJX72_004587</name>
</gene>
<evidence type="ECO:0000259" key="6">
    <source>
        <dbReference type="Pfam" id="PF00583"/>
    </source>
</evidence>
<accession>A0AAW1PZW6</accession>
<evidence type="ECO:0000313" key="8">
    <source>
        <dbReference type="EMBL" id="KAK9815493.1"/>
    </source>
</evidence>
<proteinExistence type="inferred from homology"/>
<comment type="catalytic activity">
    <reaction evidence="5">
        <text>L-lysyl-[protein] + acetyl-CoA = N(6)-acetyl-L-lysyl-[protein] + CoA + H(+)</text>
        <dbReference type="Rhea" id="RHEA:45948"/>
        <dbReference type="Rhea" id="RHEA-COMP:9752"/>
        <dbReference type="Rhea" id="RHEA-COMP:10731"/>
        <dbReference type="ChEBI" id="CHEBI:15378"/>
        <dbReference type="ChEBI" id="CHEBI:29969"/>
        <dbReference type="ChEBI" id="CHEBI:57287"/>
        <dbReference type="ChEBI" id="CHEBI:57288"/>
        <dbReference type="ChEBI" id="CHEBI:61930"/>
        <dbReference type="EC" id="2.3.1.48"/>
    </reaction>
</comment>
<dbReference type="EC" id="2.3.1.48" evidence="2"/>
<dbReference type="GO" id="GO:0000781">
    <property type="term" value="C:chromosome, telomeric region"/>
    <property type="evidence" value="ECO:0007669"/>
    <property type="project" value="GOC"/>
</dbReference>
<evidence type="ECO:0000259" key="7">
    <source>
        <dbReference type="Pfam" id="PF10394"/>
    </source>
</evidence>
<dbReference type="Gene3D" id="3.40.630.30">
    <property type="match status" value="1"/>
</dbReference>
<feature type="domain" description="Histone acetyl transferase HAT1 N-terminal" evidence="7">
    <location>
        <begin position="16"/>
        <end position="173"/>
    </location>
</feature>
<dbReference type="InterPro" id="IPR019467">
    <property type="entry name" value="Hat1_N"/>
</dbReference>
<dbReference type="Pfam" id="PF00583">
    <property type="entry name" value="Acetyltransf_1"/>
    <property type="match status" value="1"/>
</dbReference>
<dbReference type="InterPro" id="IPR017380">
    <property type="entry name" value="Hist_AcTrfase_B-typ_cat-su"/>
</dbReference>
<evidence type="ECO:0000256" key="1">
    <source>
        <dbReference type="ARBA" id="ARBA00010543"/>
    </source>
</evidence>
<dbReference type="GO" id="GO:0031509">
    <property type="term" value="P:subtelomeric heterochromatin formation"/>
    <property type="evidence" value="ECO:0007669"/>
    <property type="project" value="InterPro"/>
</dbReference>
<reference evidence="8 9" key="1">
    <citation type="journal article" date="2024" name="Nat. Commun.">
        <title>Phylogenomics reveals the evolutionary origins of lichenization in chlorophyte algae.</title>
        <authorList>
            <person name="Puginier C."/>
            <person name="Libourel C."/>
            <person name="Otte J."/>
            <person name="Skaloud P."/>
            <person name="Haon M."/>
            <person name="Grisel S."/>
            <person name="Petersen M."/>
            <person name="Berrin J.G."/>
            <person name="Delaux P.M."/>
            <person name="Dal Grande F."/>
            <person name="Keller J."/>
        </authorList>
    </citation>
    <scope>NUCLEOTIDE SEQUENCE [LARGE SCALE GENOMIC DNA]</scope>
    <source>
        <strain evidence="8 9">SAG 2043</strain>
    </source>
</reference>
<keyword evidence="4" id="KW-0012">Acyltransferase</keyword>
<comment type="caution">
    <text evidence="8">The sequence shown here is derived from an EMBL/GenBank/DDBJ whole genome shotgun (WGS) entry which is preliminary data.</text>
</comment>
<dbReference type="Proteomes" id="UP001489004">
    <property type="component" value="Unassembled WGS sequence"/>
</dbReference>
<dbReference type="InterPro" id="IPR037113">
    <property type="entry name" value="Hat1_N_sf"/>
</dbReference>
<name>A0AAW1PZW6_9CHLO</name>
<dbReference type="EMBL" id="JALJOR010000006">
    <property type="protein sequence ID" value="KAK9815493.1"/>
    <property type="molecule type" value="Genomic_DNA"/>
</dbReference>
<dbReference type="GO" id="GO:0004402">
    <property type="term" value="F:histone acetyltransferase activity"/>
    <property type="evidence" value="ECO:0007669"/>
    <property type="project" value="InterPro"/>
</dbReference>
<comment type="similarity">
    <text evidence="1">Belongs to the HAT1 family.</text>
</comment>
<dbReference type="InterPro" id="IPR000182">
    <property type="entry name" value="GNAT_dom"/>
</dbReference>
<evidence type="ECO:0000256" key="3">
    <source>
        <dbReference type="ARBA" id="ARBA00022679"/>
    </source>
</evidence>
<sequence length="440" mass="48870">MAEREAKRARVADDFAVSANDCLTIHVLNPVQEAAGVIADDAAFHPEFTHQIFGDDEEIKGYSGLAIDVYVSQRDMRTLIEVSYTSKRPKADDVLKLLREAFPAGFTQDRQKFLEQLPRTQSLTAQQLGEEVSHATLTDGSKLAVHHTNIASADQAVQALHARLKPHLLFFIDGASSIDAADPRWDLFLTVQHRGQHTWVLGFCTVYSFYAYPSSTRLRLSQILVLPHNQRKGVGQLLLKAVYQVAEQRNVTDVTFEDPTDDLQALRERVDLRRAMAQSKLPAAAAEVAKAFESGKGKAMAQHDSLALHPQQVMQAMADLKITKKQVRQIWEALLYAQPAMRSPAGLAALRDMVQRRLVGAVTSTKQVAENKRIFDVKDSGFVMCRCRGAPRTAGAPIAMETEEEAGQSAEEREAQLKEAMDARMRELHAQVQHIGLLQA</sequence>
<dbReference type="Gene3D" id="3.90.360.10">
    <property type="entry name" value="Histone acetyl transferase 1 (HAT1), N-terminal domain"/>
    <property type="match status" value="1"/>
</dbReference>
<evidence type="ECO:0000256" key="2">
    <source>
        <dbReference type="ARBA" id="ARBA00013184"/>
    </source>
</evidence>
<evidence type="ECO:0000313" key="9">
    <source>
        <dbReference type="Proteomes" id="UP001489004"/>
    </source>
</evidence>
<dbReference type="Pfam" id="PF10394">
    <property type="entry name" value="Hat1_N"/>
    <property type="match status" value="1"/>
</dbReference>
<dbReference type="GO" id="GO:0005634">
    <property type="term" value="C:nucleus"/>
    <property type="evidence" value="ECO:0007669"/>
    <property type="project" value="InterPro"/>
</dbReference>
<protein>
    <recommendedName>
        <fullName evidence="2">histone acetyltransferase</fullName>
        <ecNumber evidence="2">2.3.1.48</ecNumber>
    </recommendedName>
</protein>
<dbReference type="InterPro" id="IPR016181">
    <property type="entry name" value="Acyl_CoA_acyltransferase"/>
</dbReference>
<keyword evidence="3" id="KW-0808">Transferase</keyword>
<organism evidence="8 9">
    <name type="scientific">[Myrmecia] bisecta</name>
    <dbReference type="NCBI Taxonomy" id="41462"/>
    <lineage>
        <taxon>Eukaryota</taxon>
        <taxon>Viridiplantae</taxon>
        <taxon>Chlorophyta</taxon>
        <taxon>core chlorophytes</taxon>
        <taxon>Trebouxiophyceae</taxon>
        <taxon>Trebouxiales</taxon>
        <taxon>Trebouxiaceae</taxon>
        <taxon>Myrmecia</taxon>
    </lineage>
</organism>
<evidence type="ECO:0000256" key="4">
    <source>
        <dbReference type="ARBA" id="ARBA00023315"/>
    </source>
</evidence>
<evidence type="ECO:0000256" key="5">
    <source>
        <dbReference type="ARBA" id="ARBA00048017"/>
    </source>
</evidence>
<dbReference type="CDD" id="cd04301">
    <property type="entry name" value="NAT_SF"/>
    <property type="match status" value="1"/>
</dbReference>
<dbReference type="PANTHER" id="PTHR12046">
    <property type="entry name" value="HISTONE ACETYLTRANSFERASE TYPE B CATALYTIC SUBUNIT"/>
    <property type="match status" value="1"/>
</dbReference>
<keyword evidence="9" id="KW-1185">Reference proteome</keyword>